<proteinExistence type="predicted"/>
<sequence length="91" mass="9771">MSKQQPGRRSEGSQTARIRQVTARLGRFWATRLARARAGAWAGGGLVSAGVGLQWGLPLALIVSGALLTAYCLLVADIAEPDRGDRRPQTW</sequence>
<dbReference type="Proteomes" id="UP001597261">
    <property type="component" value="Unassembled WGS sequence"/>
</dbReference>
<feature type="transmembrane region" description="Helical" evidence="1">
    <location>
        <begin position="59"/>
        <end position="79"/>
    </location>
</feature>
<evidence type="ECO:0000313" key="2">
    <source>
        <dbReference type="EMBL" id="MFD1656987.1"/>
    </source>
</evidence>
<dbReference type="EMBL" id="JBHUDX010000004">
    <property type="protein sequence ID" value="MFD1656987.1"/>
    <property type="molecule type" value="Genomic_DNA"/>
</dbReference>
<keyword evidence="1" id="KW-0812">Transmembrane</keyword>
<comment type="caution">
    <text evidence="2">The sequence shown here is derived from an EMBL/GenBank/DDBJ whole genome shotgun (WGS) entry which is preliminary data.</text>
</comment>
<protein>
    <recommendedName>
        <fullName evidence="4">DUF3040 domain-containing protein</fullName>
    </recommendedName>
</protein>
<keyword evidence="3" id="KW-1185">Reference proteome</keyword>
<evidence type="ECO:0000313" key="3">
    <source>
        <dbReference type="Proteomes" id="UP001597261"/>
    </source>
</evidence>
<evidence type="ECO:0008006" key="4">
    <source>
        <dbReference type="Google" id="ProtNLM"/>
    </source>
</evidence>
<name>A0ABW4II36_9ACTN</name>
<dbReference type="RefSeq" id="WP_381077405.1">
    <property type="nucleotide sequence ID" value="NZ_JBHUDX010000004.1"/>
</dbReference>
<keyword evidence="1" id="KW-1133">Transmembrane helix</keyword>
<gene>
    <name evidence="2" type="ORF">ACFSL4_01735</name>
</gene>
<organism evidence="2 3">
    <name type="scientific">Streptomyces caeni</name>
    <dbReference type="NCBI Taxonomy" id="2307231"/>
    <lineage>
        <taxon>Bacteria</taxon>
        <taxon>Bacillati</taxon>
        <taxon>Actinomycetota</taxon>
        <taxon>Actinomycetes</taxon>
        <taxon>Kitasatosporales</taxon>
        <taxon>Streptomycetaceae</taxon>
        <taxon>Streptomyces</taxon>
    </lineage>
</organism>
<evidence type="ECO:0000256" key="1">
    <source>
        <dbReference type="SAM" id="Phobius"/>
    </source>
</evidence>
<reference evidence="3" key="1">
    <citation type="journal article" date="2019" name="Int. J. Syst. Evol. Microbiol.">
        <title>The Global Catalogue of Microorganisms (GCM) 10K type strain sequencing project: providing services to taxonomists for standard genome sequencing and annotation.</title>
        <authorList>
            <consortium name="The Broad Institute Genomics Platform"/>
            <consortium name="The Broad Institute Genome Sequencing Center for Infectious Disease"/>
            <person name="Wu L."/>
            <person name="Ma J."/>
        </authorList>
    </citation>
    <scope>NUCLEOTIDE SEQUENCE [LARGE SCALE GENOMIC DNA]</scope>
    <source>
        <strain evidence="3">CGMCC 1.12470</strain>
    </source>
</reference>
<keyword evidence="1" id="KW-0472">Membrane</keyword>
<accession>A0ABW4II36</accession>